<evidence type="ECO:0000256" key="3">
    <source>
        <dbReference type="ARBA" id="ARBA00023125"/>
    </source>
</evidence>
<evidence type="ECO:0000256" key="6">
    <source>
        <dbReference type="ARBA" id="ARBA00075033"/>
    </source>
</evidence>
<protein>
    <recommendedName>
        <fullName evidence="6">CENP-C homolog</fullName>
    </recommendedName>
</protein>
<feature type="region of interest" description="Disordered" evidence="7">
    <location>
        <begin position="69"/>
        <end position="167"/>
    </location>
</feature>
<feature type="compositionally biased region" description="Low complexity" evidence="7">
    <location>
        <begin position="110"/>
        <end position="122"/>
    </location>
</feature>
<comment type="subcellular location">
    <subcellularLocation>
        <location evidence="1">Nucleus</location>
    </subcellularLocation>
</comment>
<dbReference type="GO" id="GO:0051315">
    <property type="term" value="P:attachment of mitotic spindle microtubules to kinetochore"/>
    <property type="evidence" value="ECO:0007669"/>
    <property type="project" value="TreeGrafter"/>
</dbReference>
<feature type="compositionally biased region" description="Polar residues" evidence="7">
    <location>
        <begin position="95"/>
        <end position="104"/>
    </location>
</feature>
<evidence type="ECO:0000313" key="11">
    <source>
        <dbReference type="Proteomes" id="UP000193685"/>
    </source>
</evidence>
<dbReference type="GO" id="GO:0019237">
    <property type="term" value="F:centromeric DNA binding"/>
    <property type="evidence" value="ECO:0007669"/>
    <property type="project" value="InterPro"/>
</dbReference>
<evidence type="ECO:0000256" key="1">
    <source>
        <dbReference type="ARBA" id="ARBA00004123"/>
    </source>
</evidence>
<feature type="compositionally biased region" description="Low complexity" evidence="7">
    <location>
        <begin position="192"/>
        <end position="207"/>
    </location>
</feature>
<evidence type="ECO:0000259" key="9">
    <source>
        <dbReference type="Pfam" id="PF15624"/>
    </source>
</evidence>
<evidence type="ECO:0000259" key="8">
    <source>
        <dbReference type="Pfam" id="PF11699"/>
    </source>
</evidence>
<feature type="compositionally biased region" description="Basic and acidic residues" evidence="7">
    <location>
        <begin position="361"/>
        <end position="370"/>
    </location>
</feature>
<dbReference type="PANTHER" id="PTHR16684:SF11">
    <property type="entry name" value="CENTROMERE PROTEIN C"/>
    <property type="match status" value="1"/>
</dbReference>
<feature type="region of interest" description="Disordered" evidence="7">
    <location>
        <begin position="490"/>
        <end position="530"/>
    </location>
</feature>
<dbReference type="InterPro" id="IPR011051">
    <property type="entry name" value="RmlC_Cupin_sf"/>
</dbReference>
<comment type="function">
    <text evidence="5">Component of the kinetochore, a multiprotein complex that assembles on centromeric DNA and attaches chromosomes to spindle microtubules, mediating chromosome segregation and sister chromatid segregation during meiosis and mitosis. Component of the inner kinetochore constitutive centromere-associated network (CCAN), which serves as a structural platform for outer kinetochore assembly.</text>
</comment>
<feature type="compositionally biased region" description="Acidic residues" evidence="7">
    <location>
        <begin position="333"/>
        <end position="342"/>
    </location>
</feature>
<dbReference type="Gene3D" id="2.60.120.10">
    <property type="entry name" value="Jelly Rolls"/>
    <property type="match status" value="1"/>
</dbReference>
<reference evidence="10 11" key="1">
    <citation type="submission" date="2016-07" db="EMBL/GenBank/DDBJ databases">
        <title>Pervasive Adenine N6-methylation of Active Genes in Fungi.</title>
        <authorList>
            <consortium name="DOE Joint Genome Institute"/>
            <person name="Mondo S.J."/>
            <person name="Dannebaum R.O."/>
            <person name="Kuo R.C."/>
            <person name="Labutti K."/>
            <person name="Haridas S."/>
            <person name="Kuo A."/>
            <person name="Salamov A."/>
            <person name="Ahrendt S.R."/>
            <person name="Lipzen A."/>
            <person name="Sullivan W."/>
            <person name="Andreopoulos W.B."/>
            <person name="Clum A."/>
            <person name="Lindquist E."/>
            <person name="Daum C."/>
            <person name="Ramamoorthy G.K."/>
            <person name="Gryganskyi A."/>
            <person name="Culley D."/>
            <person name="Magnuson J.K."/>
            <person name="James T.Y."/>
            <person name="O'Malley M.A."/>
            <person name="Stajich J.E."/>
            <person name="Spatafora J.W."/>
            <person name="Visel A."/>
            <person name="Grigoriev I.V."/>
        </authorList>
    </citation>
    <scope>NUCLEOTIDE SEQUENCE [LARGE SCALE GENOMIC DNA]</scope>
    <source>
        <strain evidence="10 11">12-1054</strain>
    </source>
</reference>
<dbReference type="InterPro" id="IPR025974">
    <property type="entry name" value="Mif2/CENP-C_cupin"/>
</dbReference>
<evidence type="ECO:0000313" key="10">
    <source>
        <dbReference type="EMBL" id="ORY78660.1"/>
    </source>
</evidence>
<feature type="domain" description="Mif2/CENP-C cupin" evidence="8">
    <location>
        <begin position="572"/>
        <end position="655"/>
    </location>
</feature>
<dbReference type="InterPro" id="IPR028386">
    <property type="entry name" value="CENP-C/Mif2/cnp3"/>
</dbReference>
<dbReference type="GeneID" id="63782524"/>
<feature type="region of interest" description="Disordered" evidence="7">
    <location>
        <begin position="1"/>
        <end position="25"/>
    </location>
</feature>
<organism evidence="10 11">
    <name type="scientific">Protomyces lactucae-debilis</name>
    <dbReference type="NCBI Taxonomy" id="2754530"/>
    <lineage>
        <taxon>Eukaryota</taxon>
        <taxon>Fungi</taxon>
        <taxon>Dikarya</taxon>
        <taxon>Ascomycota</taxon>
        <taxon>Taphrinomycotina</taxon>
        <taxon>Taphrinomycetes</taxon>
        <taxon>Taphrinales</taxon>
        <taxon>Protomycetaceae</taxon>
        <taxon>Protomyces</taxon>
    </lineage>
</organism>
<evidence type="ECO:0000256" key="5">
    <source>
        <dbReference type="ARBA" id="ARBA00057947"/>
    </source>
</evidence>
<dbReference type="Pfam" id="PF15624">
    <property type="entry name" value="Mif2_N"/>
    <property type="match status" value="1"/>
</dbReference>
<dbReference type="FunFam" id="2.60.120.10:FF:000033">
    <property type="entry name" value="Centromere protein C 1"/>
    <property type="match status" value="1"/>
</dbReference>
<dbReference type="CDD" id="cd06993">
    <property type="entry name" value="cupin_CENP-C_C"/>
    <property type="match status" value="1"/>
</dbReference>
<evidence type="ECO:0000256" key="7">
    <source>
        <dbReference type="SAM" id="MobiDB-lite"/>
    </source>
</evidence>
<accession>A0A1Y2F435</accession>
<dbReference type="Proteomes" id="UP000193685">
    <property type="component" value="Unassembled WGS sequence"/>
</dbReference>
<feature type="compositionally biased region" description="Basic and acidic residues" evidence="7">
    <location>
        <begin position="405"/>
        <end position="425"/>
    </location>
</feature>
<feature type="region of interest" description="Disordered" evidence="7">
    <location>
        <begin position="180"/>
        <end position="444"/>
    </location>
</feature>
<dbReference type="InterPro" id="IPR028929">
    <property type="entry name" value="Mif2_N"/>
</dbReference>
<feature type="compositionally biased region" description="Basic residues" evidence="7">
    <location>
        <begin position="371"/>
        <end position="392"/>
    </location>
</feature>
<evidence type="ECO:0000256" key="4">
    <source>
        <dbReference type="ARBA" id="ARBA00023242"/>
    </source>
</evidence>
<evidence type="ECO:0000256" key="2">
    <source>
        <dbReference type="ARBA" id="ARBA00010291"/>
    </source>
</evidence>
<feature type="compositionally biased region" description="Low complexity" evidence="7">
    <location>
        <begin position="217"/>
        <end position="226"/>
    </location>
</feature>
<comment type="caution">
    <text evidence="10">The sequence shown here is derived from an EMBL/GenBank/DDBJ whole genome shotgun (WGS) entry which is preliminary data.</text>
</comment>
<feature type="compositionally biased region" description="Acidic residues" evidence="7">
    <location>
        <begin position="305"/>
        <end position="325"/>
    </location>
</feature>
<keyword evidence="11" id="KW-1185">Reference proteome</keyword>
<keyword evidence="4" id="KW-0539">Nucleus</keyword>
<gene>
    <name evidence="10" type="ORF">BCR37DRAFT_110872</name>
</gene>
<dbReference type="RefSeq" id="XP_040723541.1">
    <property type="nucleotide sequence ID" value="XM_040865925.1"/>
</dbReference>
<keyword evidence="3" id="KW-0238">DNA-binding</keyword>
<dbReference type="STRING" id="56484.A0A1Y2F435"/>
<name>A0A1Y2F435_PROLT</name>
<feature type="domain" description="Mif2 N-terminal" evidence="9">
    <location>
        <begin position="22"/>
        <end position="177"/>
    </location>
</feature>
<dbReference type="OMA" id="CHGRVQV"/>
<proteinExistence type="inferred from homology"/>
<dbReference type="GO" id="GO:0051382">
    <property type="term" value="P:kinetochore assembly"/>
    <property type="evidence" value="ECO:0007669"/>
    <property type="project" value="InterPro"/>
</dbReference>
<feature type="compositionally biased region" description="Basic residues" evidence="7">
    <location>
        <begin position="493"/>
        <end position="512"/>
    </location>
</feature>
<dbReference type="InterPro" id="IPR014710">
    <property type="entry name" value="RmlC-like_jellyroll"/>
</dbReference>
<sequence>MPNSQARYSEAERRGRGAQNVTDIGVKGRRTGLEIYDTTRDEDGMENLSAFFSPATAKKKAAAAAAAGNLLDSAHSIRSRPSTGSNEQEMEIEASSAQDVTATLSHRRQSQAASAVPVSVRVPNRHSQSPTKTHLNSPALRVRNAVSNPASPLRNPHRAATTPGVQPLAKVARKLDFSRSDLDVEDEEEDAPAAAAAVTKTTPAAPARFIAVRRSSKSPAATSASAKADRKRKVEALQATERSDGDDDAGQEADEFVDAPTMAEIQGEAFEDLAQPDPLPNAQNDDVRYDVEYEAPNDEPMYQDYIDDGAELDEGAEQAEEEDEQAERSVDSAAEEDEDEEEPIKSPASNKKRSKSAQRAATDHESDAAPRKRGRSTKKPAAKKSPRKKAPARHASLSPSRAASRTRDGRTQSPQREWREPITHDDSDDAEQNDGVRRSTRVKVPPLAFWRGEKMVFGRGQRRKSVGGTLGLSLPEVKEIIHVDLVEGAQQVRRSRASSKGRANGKKKRRANQVKDESSASEPEDEDEEEEHIIVEANVRSFEQPDALVKKVLAIPQAMYDPRPVVGQGIFFQKTLSEEPHFAAGVLDIPVGEGKPVKPSKQNTMFFFIYQGYVQVKIHDVIFKLRKGGQFTVPRGNFYEIVNVGTKDARLFFSQSTDTLANANMQQQQPKRR</sequence>
<feature type="compositionally biased region" description="Acidic residues" evidence="7">
    <location>
        <begin position="244"/>
        <end position="257"/>
    </location>
</feature>
<dbReference type="PANTHER" id="PTHR16684">
    <property type="entry name" value="CENTROMERE PROTEIN C"/>
    <property type="match status" value="1"/>
</dbReference>
<comment type="similarity">
    <text evidence="2">Belongs to the CENP-C/MIF2 family.</text>
</comment>
<feature type="compositionally biased region" description="Polar residues" evidence="7">
    <location>
        <begin position="125"/>
        <end position="136"/>
    </location>
</feature>
<dbReference type="EMBL" id="MCFI01000017">
    <property type="protein sequence ID" value="ORY78660.1"/>
    <property type="molecule type" value="Genomic_DNA"/>
</dbReference>
<dbReference type="SUPFAM" id="SSF51182">
    <property type="entry name" value="RmlC-like cupins"/>
    <property type="match status" value="1"/>
</dbReference>
<dbReference type="Pfam" id="PF11699">
    <property type="entry name" value="CENP-C_C"/>
    <property type="match status" value="1"/>
</dbReference>
<dbReference type="AlphaFoldDB" id="A0A1Y2F435"/>
<dbReference type="OrthoDB" id="1939643at2759"/>
<dbReference type="GO" id="GO:0051455">
    <property type="term" value="P:spindle attachment to meiosis I kinetochore"/>
    <property type="evidence" value="ECO:0007669"/>
    <property type="project" value="TreeGrafter"/>
</dbReference>
<dbReference type="GO" id="GO:0000776">
    <property type="term" value="C:kinetochore"/>
    <property type="evidence" value="ECO:0007669"/>
    <property type="project" value="InterPro"/>
</dbReference>
<dbReference type="GO" id="GO:0005634">
    <property type="term" value="C:nucleus"/>
    <property type="evidence" value="ECO:0007669"/>
    <property type="project" value="UniProtKB-SubCell"/>
</dbReference>